<comment type="caution">
    <text evidence="4">The sequence shown here is derived from an EMBL/GenBank/DDBJ whole genome shotgun (WGS) entry which is preliminary data.</text>
</comment>
<gene>
    <name evidence="4" type="ORF">PUT78_07895</name>
</gene>
<dbReference type="Pfam" id="PF05239">
    <property type="entry name" value="PRC"/>
    <property type="match status" value="1"/>
</dbReference>
<dbReference type="InterPro" id="IPR011033">
    <property type="entry name" value="PRC_barrel-like_sf"/>
</dbReference>
<dbReference type="PANTHER" id="PTHR36505:SF1">
    <property type="entry name" value="BLR1072 PROTEIN"/>
    <property type="match status" value="1"/>
</dbReference>
<feature type="domain" description="PRC-barrel" evidence="3">
    <location>
        <begin position="80"/>
        <end position="155"/>
    </location>
</feature>
<protein>
    <submittedName>
        <fullName evidence="4">PRC-barrel domain-containing protein</fullName>
    </submittedName>
</protein>
<dbReference type="PANTHER" id="PTHR36505">
    <property type="entry name" value="BLR1072 PROTEIN"/>
    <property type="match status" value="1"/>
</dbReference>
<reference evidence="4" key="1">
    <citation type="submission" date="2023-02" db="EMBL/GenBank/DDBJ databases">
        <title>Description of Roseinatronobacter alkalisoli sp. nov., an alkaliphilic bacerium isolated from soda soil.</title>
        <authorList>
            <person name="Wei W."/>
        </authorList>
    </citation>
    <scope>NUCLEOTIDE SEQUENCE</scope>
    <source>
        <strain evidence="4">HJB301</strain>
    </source>
</reference>
<feature type="signal peptide" evidence="2">
    <location>
        <begin position="1"/>
        <end position="21"/>
    </location>
</feature>
<dbReference type="RefSeq" id="WP_274351705.1">
    <property type="nucleotide sequence ID" value="NZ_JAQZSM010000005.1"/>
</dbReference>
<accession>A0ABT5T7B3</accession>
<sequence length="187" mass="20225">MKRLLLTSTLILPFLTASVLAQEAPTPEQTDPPVGEQTETMPADTMDMDPPADDAGDMDAEADAEPAGETIVQQQAANELRVDWITGTTVYSRQDENIGRIDDLIIDQDSHAITAAILSVGGFLGMGAKQIAVRFDELEIDFDAREIYLNLTRDQADAAPEYVFRERTDAPAPVVTNGADAPLPPLD</sequence>
<evidence type="ECO:0000313" key="5">
    <source>
        <dbReference type="Proteomes" id="UP001431784"/>
    </source>
</evidence>
<dbReference type="InterPro" id="IPR027275">
    <property type="entry name" value="PRC-brl_dom"/>
</dbReference>
<evidence type="ECO:0000259" key="3">
    <source>
        <dbReference type="Pfam" id="PF05239"/>
    </source>
</evidence>
<name>A0ABT5T7B3_9RHOB</name>
<proteinExistence type="predicted"/>
<evidence type="ECO:0000313" key="4">
    <source>
        <dbReference type="EMBL" id="MDD7971018.1"/>
    </source>
</evidence>
<evidence type="ECO:0000256" key="2">
    <source>
        <dbReference type="SAM" id="SignalP"/>
    </source>
</evidence>
<keyword evidence="2" id="KW-0732">Signal</keyword>
<evidence type="ECO:0000256" key="1">
    <source>
        <dbReference type="SAM" id="MobiDB-lite"/>
    </source>
</evidence>
<dbReference type="Proteomes" id="UP001431784">
    <property type="component" value="Unassembled WGS sequence"/>
</dbReference>
<feature type="compositionally biased region" description="Acidic residues" evidence="1">
    <location>
        <begin position="46"/>
        <end position="63"/>
    </location>
</feature>
<keyword evidence="5" id="KW-1185">Reference proteome</keyword>
<dbReference type="Gene3D" id="2.30.30.240">
    <property type="entry name" value="PRC-barrel domain"/>
    <property type="match status" value="1"/>
</dbReference>
<dbReference type="SUPFAM" id="SSF50346">
    <property type="entry name" value="PRC-barrel domain"/>
    <property type="match status" value="1"/>
</dbReference>
<feature type="chain" id="PRO_5046469100" evidence="2">
    <location>
        <begin position="22"/>
        <end position="187"/>
    </location>
</feature>
<feature type="region of interest" description="Disordered" evidence="1">
    <location>
        <begin position="22"/>
        <end position="63"/>
    </location>
</feature>
<organism evidence="4 5">
    <name type="scientific">Roseinatronobacter alkalisoli</name>
    <dbReference type="NCBI Taxonomy" id="3028235"/>
    <lineage>
        <taxon>Bacteria</taxon>
        <taxon>Pseudomonadati</taxon>
        <taxon>Pseudomonadota</taxon>
        <taxon>Alphaproteobacteria</taxon>
        <taxon>Rhodobacterales</taxon>
        <taxon>Paracoccaceae</taxon>
        <taxon>Roseinatronobacter</taxon>
    </lineage>
</organism>
<dbReference type="EMBL" id="JAQZSM010000005">
    <property type="protein sequence ID" value="MDD7971018.1"/>
    <property type="molecule type" value="Genomic_DNA"/>
</dbReference>